<dbReference type="InterPro" id="IPR029001">
    <property type="entry name" value="ITPase-like_fam"/>
</dbReference>
<comment type="similarity">
    <text evidence="4">Belongs to the Maf family.</text>
</comment>
<evidence type="ECO:0000256" key="2">
    <source>
        <dbReference type="ARBA" id="ARBA00022801"/>
    </source>
</evidence>
<reference evidence="5 6" key="1">
    <citation type="submission" date="2020-12" db="EMBL/GenBank/DDBJ databases">
        <title>Revised draft genomes of Rhodomicrobium vannielii ATCC 17100 and Rhodomicrobium udaipurense JA643.</title>
        <authorList>
            <person name="Conners E.M."/>
            <person name="Davenport E.J."/>
            <person name="Bose A."/>
        </authorList>
    </citation>
    <scope>NUCLEOTIDE SEQUENCE [LARGE SCALE GENOMIC DNA]</scope>
    <source>
        <strain evidence="5 6">JA643</strain>
    </source>
</reference>
<keyword evidence="2 4" id="KW-0378">Hydrolase</keyword>
<feature type="active site" description="Proton acceptor" evidence="4">
    <location>
        <position position="78"/>
    </location>
</feature>
<dbReference type="SUPFAM" id="SSF52972">
    <property type="entry name" value="ITPase-like"/>
    <property type="match status" value="1"/>
</dbReference>
<dbReference type="NCBIfam" id="TIGR00172">
    <property type="entry name" value="maf"/>
    <property type="match status" value="1"/>
</dbReference>
<keyword evidence="4" id="KW-0963">Cytoplasm</keyword>
<dbReference type="Pfam" id="PF02545">
    <property type="entry name" value="Maf"/>
    <property type="match status" value="1"/>
</dbReference>
<comment type="catalytic activity">
    <reaction evidence="4">
        <text>a 2'-deoxyribonucleoside 5'-triphosphate + H2O = a 2'-deoxyribonucleoside 5'-phosphate + diphosphate + H(+)</text>
        <dbReference type="Rhea" id="RHEA:44644"/>
        <dbReference type="ChEBI" id="CHEBI:15377"/>
        <dbReference type="ChEBI" id="CHEBI:15378"/>
        <dbReference type="ChEBI" id="CHEBI:33019"/>
        <dbReference type="ChEBI" id="CHEBI:61560"/>
        <dbReference type="ChEBI" id="CHEBI:65317"/>
        <dbReference type="EC" id="3.6.1.9"/>
    </reaction>
</comment>
<dbReference type="PIRSF" id="PIRSF006305">
    <property type="entry name" value="Maf"/>
    <property type="match status" value="1"/>
</dbReference>
<dbReference type="GO" id="GO:0047429">
    <property type="term" value="F:nucleoside triphosphate diphosphatase activity"/>
    <property type="evidence" value="ECO:0007669"/>
    <property type="project" value="UniProtKB-EC"/>
</dbReference>
<name>A0A8I1GF11_9HYPH</name>
<dbReference type="EMBL" id="JAEMUK010000002">
    <property type="protein sequence ID" value="MBJ7542060.1"/>
    <property type="molecule type" value="Genomic_DNA"/>
</dbReference>
<comment type="caution">
    <text evidence="4">Lacks conserved residue(s) required for the propagation of feature annotation.</text>
</comment>
<comment type="caution">
    <text evidence="5">The sequence shown here is derived from an EMBL/GenBank/DDBJ whole genome shotgun (WGS) entry which is preliminary data.</text>
</comment>
<dbReference type="Gene3D" id="3.90.950.10">
    <property type="match status" value="1"/>
</dbReference>
<dbReference type="PANTHER" id="PTHR43213">
    <property type="entry name" value="BIFUNCTIONAL DTTP/UTP PYROPHOSPHATASE/METHYLTRANSFERASE PROTEIN-RELATED"/>
    <property type="match status" value="1"/>
</dbReference>
<evidence type="ECO:0000313" key="5">
    <source>
        <dbReference type="EMBL" id="MBJ7542060.1"/>
    </source>
</evidence>
<dbReference type="CDD" id="cd00555">
    <property type="entry name" value="Maf"/>
    <property type="match status" value="1"/>
</dbReference>
<proteinExistence type="inferred from homology"/>
<keyword evidence="3 4" id="KW-0546">Nucleotide metabolism</keyword>
<sequence length="200" mass="22024">MQSDYPEIILASASPTRAAILASAGLRFHTQPSMVDEAEEHKHFARNIAPPDVALALARLKADNVLEAEPGAIVIGADQVLAVGNEILQKPRSQEEARGQLLKLRGRQHQLHSAAVLLHRGHVAQFVDTATLTMRDFTDDFLDWYMETAGEGVQTSVGAYHIEGLGIHLFSEVKGDYFTILGMPIVPLLEELRRISVLKR</sequence>
<dbReference type="EC" id="3.6.1.9" evidence="4"/>
<comment type="cofactor">
    <cofactor evidence="1 4">
        <name>a divalent metal cation</name>
        <dbReference type="ChEBI" id="CHEBI:60240"/>
    </cofactor>
</comment>
<gene>
    <name evidence="5" type="primary">maf</name>
    <name evidence="5" type="ORF">JDN41_00630</name>
</gene>
<dbReference type="HAMAP" id="MF_00528">
    <property type="entry name" value="Maf"/>
    <property type="match status" value="1"/>
</dbReference>
<comment type="catalytic activity">
    <reaction evidence="4">
        <text>a ribonucleoside 5'-triphosphate + H2O = a ribonucleoside 5'-phosphate + diphosphate + H(+)</text>
        <dbReference type="Rhea" id="RHEA:23996"/>
        <dbReference type="ChEBI" id="CHEBI:15377"/>
        <dbReference type="ChEBI" id="CHEBI:15378"/>
        <dbReference type="ChEBI" id="CHEBI:33019"/>
        <dbReference type="ChEBI" id="CHEBI:58043"/>
        <dbReference type="ChEBI" id="CHEBI:61557"/>
        <dbReference type="EC" id="3.6.1.9"/>
    </reaction>
</comment>
<dbReference type="PANTHER" id="PTHR43213:SF5">
    <property type="entry name" value="BIFUNCTIONAL DTTP_UTP PYROPHOSPHATASE_METHYLTRANSFERASE PROTEIN-RELATED"/>
    <property type="match status" value="1"/>
</dbReference>
<dbReference type="AlphaFoldDB" id="A0A8I1GF11"/>
<evidence type="ECO:0000256" key="4">
    <source>
        <dbReference type="HAMAP-Rule" id="MF_00528"/>
    </source>
</evidence>
<evidence type="ECO:0000256" key="3">
    <source>
        <dbReference type="ARBA" id="ARBA00023080"/>
    </source>
</evidence>
<dbReference type="RefSeq" id="WP_037241953.1">
    <property type="nucleotide sequence ID" value="NZ_JAEMUK010000002.1"/>
</dbReference>
<comment type="subcellular location">
    <subcellularLocation>
        <location evidence="4">Cytoplasm</location>
    </subcellularLocation>
</comment>
<dbReference type="GO" id="GO:0009117">
    <property type="term" value="P:nucleotide metabolic process"/>
    <property type="evidence" value="ECO:0007669"/>
    <property type="project" value="UniProtKB-KW"/>
</dbReference>
<dbReference type="InterPro" id="IPR003697">
    <property type="entry name" value="Maf-like"/>
</dbReference>
<organism evidence="5 6">
    <name type="scientific">Rhodomicrobium udaipurense</name>
    <dbReference type="NCBI Taxonomy" id="1202716"/>
    <lineage>
        <taxon>Bacteria</taxon>
        <taxon>Pseudomonadati</taxon>
        <taxon>Pseudomonadota</taxon>
        <taxon>Alphaproteobacteria</taxon>
        <taxon>Hyphomicrobiales</taxon>
        <taxon>Hyphomicrobiaceae</taxon>
        <taxon>Rhodomicrobium</taxon>
    </lineage>
</organism>
<evidence type="ECO:0000313" key="6">
    <source>
        <dbReference type="Proteomes" id="UP000623250"/>
    </source>
</evidence>
<dbReference type="Proteomes" id="UP000623250">
    <property type="component" value="Unassembled WGS sequence"/>
</dbReference>
<keyword evidence="6" id="KW-1185">Reference proteome</keyword>
<dbReference type="GO" id="GO:0005737">
    <property type="term" value="C:cytoplasm"/>
    <property type="evidence" value="ECO:0007669"/>
    <property type="project" value="UniProtKB-SubCell"/>
</dbReference>
<comment type="function">
    <text evidence="4">Nucleoside triphosphate pyrophosphatase. May have a dual role in cell division arrest and in preventing the incorporation of modified nucleotides into cellular nucleic acids.</text>
</comment>
<protein>
    <recommendedName>
        <fullName evidence="4">Nucleoside triphosphate pyrophosphatase</fullName>
        <ecNumber evidence="4">3.6.1.9</ecNumber>
    </recommendedName>
    <alternativeName>
        <fullName evidence="4">Nucleotide pyrophosphatase</fullName>
        <shortName evidence="4">Nucleotide PPase</shortName>
    </alternativeName>
</protein>
<evidence type="ECO:0000256" key="1">
    <source>
        <dbReference type="ARBA" id="ARBA00001968"/>
    </source>
</evidence>
<accession>A0A8I1GF11</accession>